<dbReference type="AlphaFoldDB" id="B4NI75"/>
<organism evidence="7 8">
    <name type="scientific">Drosophila willistoni</name>
    <name type="common">Fruit fly</name>
    <dbReference type="NCBI Taxonomy" id="7260"/>
    <lineage>
        <taxon>Eukaryota</taxon>
        <taxon>Metazoa</taxon>
        <taxon>Ecdysozoa</taxon>
        <taxon>Arthropoda</taxon>
        <taxon>Hexapoda</taxon>
        <taxon>Insecta</taxon>
        <taxon>Pterygota</taxon>
        <taxon>Neoptera</taxon>
        <taxon>Endopterygota</taxon>
        <taxon>Diptera</taxon>
        <taxon>Brachycera</taxon>
        <taxon>Muscomorpha</taxon>
        <taxon>Ephydroidea</taxon>
        <taxon>Drosophilidae</taxon>
        <taxon>Drosophila</taxon>
        <taxon>Sophophora</taxon>
    </lineage>
</organism>
<keyword evidence="8" id="KW-1185">Reference proteome</keyword>
<dbReference type="PhylomeDB" id="B4NI75"/>
<dbReference type="Proteomes" id="UP000007798">
    <property type="component" value="Unassembled WGS sequence"/>
</dbReference>
<keyword evidence="3 6" id="KW-0812">Transmembrane</keyword>
<feature type="transmembrane region" description="Helical" evidence="6">
    <location>
        <begin position="91"/>
        <end position="108"/>
    </location>
</feature>
<comment type="subcellular location">
    <subcellularLocation>
        <location evidence="1">Membrane</location>
        <topology evidence="1">Multi-pass membrane protein</topology>
    </subcellularLocation>
</comment>
<accession>B4NI75</accession>
<evidence type="ECO:0000256" key="6">
    <source>
        <dbReference type="SAM" id="Phobius"/>
    </source>
</evidence>
<protein>
    <recommendedName>
        <fullName evidence="9">Surfeit locus protein 4 homolog</fullName>
    </recommendedName>
</protein>
<dbReference type="GO" id="GO:0016020">
    <property type="term" value="C:membrane"/>
    <property type="evidence" value="ECO:0007669"/>
    <property type="project" value="UniProtKB-SubCell"/>
</dbReference>
<evidence type="ECO:0000256" key="4">
    <source>
        <dbReference type="ARBA" id="ARBA00022989"/>
    </source>
</evidence>
<dbReference type="Pfam" id="PF02077">
    <property type="entry name" value="SURF4"/>
    <property type="match status" value="1"/>
</dbReference>
<comment type="similarity">
    <text evidence="2">Belongs to the SURF4 family.</text>
</comment>
<dbReference type="STRING" id="7260.B4NI75"/>
<gene>
    <name evidence="7" type="primary">Dwil\GK18983</name>
    <name evidence="7" type="ORF">Dwil_GK18983</name>
</gene>
<dbReference type="InParanoid" id="B4NI75"/>
<feature type="transmembrane region" description="Helical" evidence="6">
    <location>
        <begin position="206"/>
        <end position="226"/>
    </location>
</feature>
<dbReference type="HOGENOM" id="CLU_056195_2_0_1"/>
<proteinExistence type="inferred from homology"/>
<evidence type="ECO:0008006" key="9">
    <source>
        <dbReference type="Google" id="ProtNLM"/>
    </source>
</evidence>
<dbReference type="EMBL" id="CH964272">
    <property type="protein sequence ID" value="EDW84767.1"/>
    <property type="molecule type" value="Genomic_DNA"/>
</dbReference>
<evidence type="ECO:0000256" key="1">
    <source>
        <dbReference type="ARBA" id="ARBA00004141"/>
    </source>
</evidence>
<evidence type="ECO:0000313" key="8">
    <source>
        <dbReference type="Proteomes" id="UP000007798"/>
    </source>
</evidence>
<evidence type="ECO:0000256" key="2">
    <source>
        <dbReference type="ARBA" id="ARBA00006945"/>
    </source>
</evidence>
<evidence type="ECO:0000256" key="5">
    <source>
        <dbReference type="ARBA" id="ARBA00023136"/>
    </source>
</evidence>
<dbReference type="OrthoDB" id="7859621at2759"/>
<keyword evidence="4 6" id="KW-1133">Transmembrane helix</keyword>
<reference evidence="7 8" key="1">
    <citation type="journal article" date="2007" name="Nature">
        <title>Evolution of genes and genomes on the Drosophila phylogeny.</title>
        <authorList>
            <consortium name="Drosophila 12 Genomes Consortium"/>
            <person name="Clark A.G."/>
            <person name="Eisen M.B."/>
            <person name="Smith D.R."/>
            <person name="Bergman C.M."/>
            <person name="Oliver B."/>
            <person name="Markow T.A."/>
            <person name="Kaufman T.C."/>
            <person name="Kellis M."/>
            <person name="Gelbart W."/>
            <person name="Iyer V.N."/>
            <person name="Pollard D.A."/>
            <person name="Sackton T.B."/>
            <person name="Larracuente A.M."/>
            <person name="Singh N.D."/>
            <person name="Abad J.P."/>
            <person name="Abt D.N."/>
            <person name="Adryan B."/>
            <person name="Aguade M."/>
            <person name="Akashi H."/>
            <person name="Anderson W.W."/>
            <person name="Aquadro C.F."/>
            <person name="Ardell D.H."/>
            <person name="Arguello R."/>
            <person name="Artieri C.G."/>
            <person name="Barbash D.A."/>
            <person name="Barker D."/>
            <person name="Barsanti P."/>
            <person name="Batterham P."/>
            <person name="Batzoglou S."/>
            <person name="Begun D."/>
            <person name="Bhutkar A."/>
            <person name="Blanco E."/>
            <person name="Bosak S.A."/>
            <person name="Bradley R.K."/>
            <person name="Brand A.D."/>
            <person name="Brent M.R."/>
            <person name="Brooks A.N."/>
            <person name="Brown R.H."/>
            <person name="Butlin R.K."/>
            <person name="Caggese C."/>
            <person name="Calvi B.R."/>
            <person name="Bernardo de Carvalho A."/>
            <person name="Caspi A."/>
            <person name="Castrezana S."/>
            <person name="Celniker S.E."/>
            <person name="Chang J.L."/>
            <person name="Chapple C."/>
            <person name="Chatterji S."/>
            <person name="Chinwalla A."/>
            <person name="Civetta A."/>
            <person name="Clifton S.W."/>
            <person name="Comeron J.M."/>
            <person name="Costello J.C."/>
            <person name="Coyne J.A."/>
            <person name="Daub J."/>
            <person name="David R.G."/>
            <person name="Delcher A.L."/>
            <person name="Delehaunty K."/>
            <person name="Do C.B."/>
            <person name="Ebling H."/>
            <person name="Edwards K."/>
            <person name="Eickbush T."/>
            <person name="Evans J.D."/>
            <person name="Filipski A."/>
            <person name="Findeiss S."/>
            <person name="Freyhult E."/>
            <person name="Fulton L."/>
            <person name="Fulton R."/>
            <person name="Garcia A.C."/>
            <person name="Gardiner A."/>
            <person name="Garfield D.A."/>
            <person name="Garvin B.E."/>
            <person name="Gibson G."/>
            <person name="Gilbert D."/>
            <person name="Gnerre S."/>
            <person name="Godfrey J."/>
            <person name="Good R."/>
            <person name="Gotea V."/>
            <person name="Gravely B."/>
            <person name="Greenberg A.J."/>
            <person name="Griffiths-Jones S."/>
            <person name="Gross S."/>
            <person name="Guigo R."/>
            <person name="Gustafson E.A."/>
            <person name="Haerty W."/>
            <person name="Hahn M.W."/>
            <person name="Halligan D.L."/>
            <person name="Halpern A.L."/>
            <person name="Halter G.M."/>
            <person name="Han M.V."/>
            <person name="Heger A."/>
            <person name="Hillier L."/>
            <person name="Hinrichs A.S."/>
            <person name="Holmes I."/>
            <person name="Hoskins R.A."/>
            <person name="Hubisz M.J."/>
            <person name="Hultmark D."/>
            <person name="Huntley M.A."/>
            <person name="Jaffe D.B."/>
            <person name="Jagadeeshan S."/>
            <person name="Jeck W.R."/>
            <person name="Johnson J."/>
            <person name="Jones C.D."/>
            <person name="Jordan W.C."/>
            <person name="Karpen G.H."/>
            <person name="Kataoka E."/>
            <person name="Keightley P.D."/>
            <person name="Kheradpour P."/>
            <person name="Kirkness E.F."/>
            <person name="Koerich L.B."/>
            <person name="Kristiansen K."/>
            <person name="Kudrna D."/>
            <person name="Kulathinal R.J."/>
            <person name="Kumar S."/>
            <person name="Kwok R."/>
            <person name="Lander E."/>
            <person name="Langley C.H."/>
            <person name="Lapoint R."/>
            <person name="Lazzaro B.P."/>
            <person name="Lee S.J."/>
            <person name="Levesque L."/>
            <person name="Li R."/>
            <person name="Lin C.F."/>
            <person name="Lin M.F."/>
            <person name="Lindblad-Toh K."/>
            <person name="Llopart A."/>
            <person name="Long M."/>
            <person name="Low L."/>
            <person name="Lozovsky E."/>
            <person name="Lu J."/>
            <person name="Luo M."/>
            <person name="Machado C.A."/>
            <person name="Makalowski W."/>
            <person name="Marzo M."/>
            <person name="Matsuda M."/>
            <person name="Matzkin L."/>
            <person name="McAllister B."/>
            <person name="McBride C.S."/>
            <person name="McKernan B."/>
            <person name="McKernan K."/>
            <person name="Mendez-Lago M."/>
            <person name="Minx P."/>
            <person name="Mollenhauer M.U."/>
            <person name="Montooth K."/>
            <person name="Mount S.M."/>
            <person name="Mu X."/>
            <person name="Myers E."/>
            <person name="Negre B."/>
            <person name="Newfeld S."/>
            <person name="Nielsen R."/>
            <person name="Noor M.A."/>
            <person name="O'Grady P."/>
            <person name="Pachter L."/>
            <person name="Papaceit M."/>
            <person name="Parisi M.J."/>
            <person name="Parisi M."/>
            <person name="Parts L."/>
            <person name="Pedersen J.S."/>
            <person name="Pesole G."/>
            <person name="Phillippy A.M."/>
            <person name="Ponting C.P."/>
            <person name="Pop M."/>
            <person name="Porcelli D."/>
            <person name="Powell J.R."/>
            <person name="Prohaska S."/>
            <person name="Pruitt K."/>
            <person name="Puig M."/>
            <person name="Quesneville H."/>
            <person name="Ram K.R."/>
            <person name="Rand D."/>
            <person name="Rasmussen M.D."/>
            <person name="Reed L.K."/>
            <person name="Reenan R."/>
            <person name="Reily A."/>
            <person name="Remington K.A."/>
            <person name="Rieger T.T."/>
            <person name="Ritchie M.G."/>
            <person name="Robin C."/>
            <person name="Rogers Y.H."/>
            <person name="Rohde C."/>
            <person name="Rozas J."/>
            <person name="Rubenfield M.J."/>
            <person name="Ruiz A."/>
            <person name="Russo S."/>
            <person name="Salzberg S.L."/>
            <person name="Sanchez-Gracia A."/>
            <person name="Saranga D.J."/>
            <person name="Sato H."/>
            <person name="Schaeffer S.W."/>
            <person name="Schatz M.C."/>
            <person name="Schlenke T."/>
            <person name="Schwartz R."/>
            <person name="Segarra C."/>
            <person name="Singh R.S."/>
            <person name="Sirot L."/>
            <person name="Sirota M."/>
            <person name="Sisneros N.B."/>
            <person name="Smith C.D."/>
            <person name="Smith T.F."/>
            <person name="Spieth J."/>
            <person name="Stage D.E."/>
            <person name="Stark A."/>
            <person name="Stephan W."/>
            <person name="Strausberg R.L."/>
            <person name="Strempel S."/>
            <person name="Sturgill D."/>
            <person name="Sutton G."/>
            <person name="Sutton G.G."/>
            <person name="Tao W."/>
            <person name="Teichmann S."/>
            <person name="Tobari Y.N."/>
            <person name="Tomimura Y."/>
            <person name="Tsolas J.M."/>
            <person name="Valente V.L."/>
            <person name="Venter E."/>
            <person name="Venter J.C."/>
            <person name="Vicario S."/>
            <person name="Vieira F.G."/>
            <person name="Vilella A.J."/>
            <person name="Villasante A."/>
            <person name="Walenz B."/>
            <person name="Wang J."/>
            <person name="Wasserman M."/>
            <person name="Watts T."/>
            <person name="Wilson D."/>
            <person name="Wilson R.K."/>
            <person name="Wing R.A."/>
            <person name="Wolfner M.F."/>
            <person name="Wong A."/>
            <person name="Wong G.K."/>
            <person name="Wu C.I."/>
            <person name="Wu G."/>
            <person name="Yamamoto D."/>
            <person name="Yang H.P."/>
            <person name="Yang S.P."/>
            <person name="Yorke J.A."/>
            <person name="Yoshida K."/>
            <person name="Zdobnov E."/>
            <person name="Zhang P."/>
            <person name="Zhang Y."/>
            <person name="Zimin A.V."/>
            <person name="Baldwin J."/>
            <person name="Abdouelleil A."/>
            <person name="Abdulkadir J."/>
            <person name="Abebe A."/>
            <person name="Abera B."/>
            <person name="Abreu J."/>
            <person name="Acer S.C."/>
            <person name="Aftuck L."/>
            <person name="Alexander A."/>
            <person name="An P."/>
            <person name="Anderson E."/>
            <person name="Anderson S."/>
            <person name="Arachi H."/>
            <person name="Azer M."/>
            <person name="Bachantsang P."/>
            <person name="Barry A."/>
            <person name="Bayul T."/>
            <person name="Berlin A."/>
            <person name="Bessette D."/>
            <person name="Bloom T."/>
            <person name="Blye J."/>
            <person name="Boguslavskiy L."/>
            <person name="Bonnet C."/>
            <person name="Boukhgalter B."/>
            <person name="Bourzgui I."/>
            <person name="Brown A."/>
            <person name="Cahill P."/>
            <person name="Channer S."/>
            <person name="Cheshatsang Y."/>
            <person name="Chuda L."/>
            <person name="Citroen M."/>
            <person name="Collymore A."/>
            <person name="Cooke P."/>
            <person name="Costello M."/>
            <person name="D'Aco K."/>
            <person name="Daza R."/>
            <person name="De Haan G."/>
            <person name="DeGray S."/>
            <person name="DeMaso C."/>
            <person name="Dhargay N."/>
            <person name="Dooley K."/>
            <person name="Dooley E."/>
            <person name="Doricent M."/>
            <person name="Dorje P."/>
            <person name="Dorjee K."/>
            <person name="Dupes A."/>
            <person name="Elong R."/>
            <person name="Falk J."/>
            <person name="Farina A."/>
            <person name="Faro S."/>
            <person name="Ferguson D."/>
            <person name="Fisher S."/>
            <person name="Foley C.D."/>
            <person name="Franke A."/>
            <person name="Friedrich D."/>
            <person name="Gadbois L."/>
            <person name="Gearin G."/>
            <person name="Gearin C.R."/>
            <person name="Giannoukos G."/>
            <person name="Goode T."/>
            <person name="Graham J."/>
            <person name="Grandbois E."/>
            <person name="Grewal S."/>
            <person name="Gyaltsen K."/>
            <person name="Hafez N."/>
            <person name="Hagos B."/>
            <person name="Hall J."/>
            <person name="Henson C."/>
            <person name="Hollinger A."/>
            <person name="Honan T."/>
            <person name="Huard M.D."/>
            <person name="Hughes L."/>
            <person name="Hurhula B."/>
            <person name="Husby M.E."/>
            <person name="Kamat A."/>
            <person name="Kanga B."/>
            <person name="Kashin S."/>
            <person name="Khazanovich D."/>
            <person name="Kisner P."/>
            <person name="Lance K."/>
            <person name="Lara M."/>
            <person name="Lee W."/>
            <person name="Lennon N."/>
            <person name="Letendre F."/>
            <person name="LeVine R."/>
            <person name="Lipovsky A."/>
            <person name="Liu X."/>
            <person name="Liu J."/>
            <person name="Liu S."/>
            <person name="Lokyitsang T."/>
            <person name="Lokyitsang Y."/>
            <person name="Lubonja R."/>
            <person name="Lui A."/>
            <person name="MacDonald P."/>
            <person name="Magnisalis V."/>
            <person name="Maru K."/>
            <person name="Matthews C."/>
            <person name="McCusker W."/>
            <person name="McDonough S."/>
            <person name="Mehta T."/>
            <person name="Meldrim J."/>
            <person name="Meneus L."/>
            <person name="Mihai O."/>
            <person name="Mihalev A."/>
            <person name="Mihova T."/>
            <person name="Mittelman R."/>
            <person name="Mlenga V."/>
            <person name="Montmayeur A."/>
            <person name="Mulrain L."/>
            <person name="Navidi A."/>
            <person name="Naylor J."/>
            <person name="Negash T."/>
            <person name="Nguyen T."/>
            <person name="Nguyen N."/>
            <person name="Nicol R."/>
            <person name="Norbu C."/>
            <person name="Norbu N."/>
            <person name="Novod N."/>
            <person name="O'Neill B."/>
            <person name="Osman S."/>
            <person name="Markiewicz E."/>
            <person name="Oyono O.L."/>
            <person name="Patti C."/>
            <person name="Phunkhang P."/>
            <person name="Pierre F."/>
            <person name="Priest M."/>
            <person name="Raghuraman S."/>
            <person name="Rege F."/>
            <person name="Reyes R."/>
            <person name="Rise C."/>
            <person name="Rogov P."/>
            <person name="Ross K."/>
            <person name="Ryan E."/>
            <person name="Settipalli S."/>
            <person name="Shea T."/>
            <person name="Sherpa N."/>
            <person name="Shi L."/>
            <person name="Shih D."/>
            <person name="Sparrow T."/>
            <person name="Spaulding J."/>
            <person name="Stalker J."/>
            <person name="Stange-Thomann N."/>
            <person name="Stavropoulos S."/>
            <person name="Stone C."/>
            <person name="Strader C."/>
            <person name="Tesfaye S."/>
            <person name="Thomson T."/>
            <person name="Thoulutsang Y."/>
            <person name="Thoulutsang D."/>
            <person name="Topham K."/>
            <person name="Topping I."/>
            <person name="Tsamla T."/>
            <person name="Vassiliev H."/>
            <person name="Vo A."/>
            <person name="Wangchuk T."/>
            <person name="Wangdi T."/>
            <person name="Weiand M."/>
            <person name="Wilkinson J."/>
            <person name="Wilson A."/>
            <person name="Yadav S."/>
            <person name="Young G."/>
            <person name="Yu Q."/>
            <person name="Zembek L."/>
            <person name="Zhong D."/>
            <person name="Zimmer A."/>
            <person name="Zwirko Z."/>
            <person name="Jaffe D.B."/>
            <person name="Alvarez P."/>
            <person name="Brockman W."/>
            <person name="Butler J."/>
            <person name="Chin C."/>
            <person name="Gnerre S."/>
            <person name="Grabherr M."/>
            <person name="Kleber M."/>
            <person name="Mauceli E."/>
            <person name="MacCallum I."/>
        </authorList>
    </citation>
    <scope>NUCLEOTIDE SEQUENCE [LARGE SCALE GENOMIC DNA]</scope>
    <source>
        <strain evidence="8">Tucson 14030-0811.24</strain>
    </source>
</reference>
<dbReference type="GO" id="GO:0045169">
    <property type="term" value="C:fusome"/>
    <property type="evidence" value="ECO:0007669"/>
    <property type="project" value="EnsemblMetazoa"/>
</dbReference>
<evidence type="ECO:0000313" key="7">
    <source>
        <dbReference type="EMBL" id="EDW84767.1"/>
    </source>
</evidence>
<sequence length="268" mass="30746">MWSLSIAQLEDRVHEMSRRCRPILPHVARLCLIATYMEDALRMWFQWAEQRDFVQVHLECSQAFAVLIVFINLVGQLVGCGFILARVWVNFAVTLLAGLILLQVHVYAMPVQLKLILRNFSLFGGLLLIHAEAKDLDRIYNAGAGVPLLVNRRPQYLMQLTGRILLALMYLSLLQLHFGPLECILNAFGLTLMAFVVVGYRTRLAAFLLALILTIWNLYTNCWWLVEGYKMDYVKYNCFHTFSVVGGLLMVVVLGPGHVSLEQYKKRW</sequence>
<keyword evidence="5 6" id="KW-0472">Membrane</keyword>
<dbReference type="OMA" id="KYNCFHT"/>
<dbReference type="eggNOG" id="KOG3998">
    <property type="taxonomic scope" value="Eukaryota"/>
</dbReference>
<name>B4NI75_DROWI</name>
<dbReference type="InterPro" id="IPR002995">
    <property type="entry name" value="Surf4"/>
</dbReference>
<feature type="transmembrane region" description="Helical" evidence="6">
    <location>
        <begin position="63"/>
        <end position="85"/>
    </location>
</feature>
<feature type="transmembrane region" description="Helical" evidence="6">
    <location>
        <begin position="238"/>
        <end position="259"/>
    </location>
</feature>
<evidence type="ECO:0000256" key="3">
    <source>
        <dbReference type="ARBA" id="ARBA00022692"/>
    </source>
</evidence>
<feature type="transmembrane region" description="Helical" evidence="6">
    <location>
        <begin position="183"/>
        <end position="200"/>
    </location>
</feature>